<accession>A0A495K638</accession>
<dbReference type="EMBL" id="PEBD01000004">
    <property type="protein sequence ID" value="PHV68354.1"/>
    <property type="molecule type" value="Genomic_DNA"/>
</dbReference>
<dbReference type="Proteomes" id="UP001185792">
    <property type="component" value="Unassembled WGS sequence"/>
</dbReference>
<evidence type="ECO:0000313" key="6">
    <source>
        <dbReference type="Proteomes" id="UP000274762"/>
    </source>
</evidence>
<dbReference type="Pfam" id="PF02441">
    <property type="entry name" value="Flavoprotein"/>
    <property type="match status" value="1"/>
</dbReference>
<reference evidence="3 5" key="1">
    <citation type="submission" date="2017-10" db="EMBL/GenBank/DDBJ databases">
        <title>The draft genome sequence of Williamsia sp. BULT 1.1 isolated from the semi-arid grassland soils from South Africa.</title>
        <authorList>
            <person name="Kabwe M.H."/>
            <person name="Govender N."/>
            <person name="Mutseka Lunga P."/>
            <person name="Vikram S."/>
            <person name="Makhalanyane T.P."/>
        </authorList>
    </citation>
    <scope>NUCLEOTIDE SEQUENCE [LARGE SCALE GENOMIC DNA]</scope>
    <source>
        <strain evidence="3 5">BULT 1.1</strain>
    </source>
</reference>
<dbReference type="PANTHER" id="PTHR14359:SF6">
    <property type="entry name" value="PHOSPHOPANTOTHENOYLCYSTEINE DECARBOXYLASE"/>
    <property type="match status" value="1"/>
</dbReference>
<accession>A0A2G3PRC5</accession>
<evidence type="ECO:0000313" key="7">
    <source>
        <dbReference type="Proteomes" id="UP001185792"/>
    </source>
</evidence>
<organism evidence="3 5">
    <name type="scientific">Williamsia marianensis</name>
    <dbReference type="NCBI Taxonomy" id="85044"/>
    <lineage>
        <taxon>Bacteria</taxon>
        <taxon>Bacillati</taxon>
        <taxon>Actinomycetota</taxon>
        <taxon>Actinomycetes</taxon>
        <taxon>Mycobacteriales</taxon>
        <taxon>Nocardiaceae</taxon>
        <taxon>Williamsia</taxon>
    </lineage>
</organism>
<dbReference type="SUPFAM" id="SSF52507">
    <property type="entry name" value="Homo-oligomeric flavin-containing Cys decarboxylases, HFCD"/>
    <property type="match status" value="1"/>
</dbReference>
<gene>
    <name evidence="3" type="ORF">CSW57_03730</name>
    <name evidence="4" type="ORF">DFJ75_3614</name>
    <name evidence="2" type="ORF">R4198_13105</name>
</gene>
<dbReference type="RefSeq" id="WP_062795441.1">
    <property type="nucleotide sequence ID" value="NZ_CBCRXS010000003.1"/>
</dbReference>
<dbReference type="GO" id="GO:0071513">
    <property type="term" value="C:phosphopantothenoylcysteine decarboxylase complex"/>
    <property type="evidence" value="ECO:0007669"/>
    <property type="project" value="TreeGrafter"/>
</dbReference>
<evidence type="ECO:0000313" key="5">
    <source>
        <dbReference type="Proteomes" id="UP000225108"/>
    </source>
</evidence>
<evidence type="ECO:0000313" key="3">
    <source>
        <dbReference type="EMBL" id="PHV68354.1"/>
    </source>
</evidence>
<dbReference type="Gene3D" id="3.40.50.1950">
    <property type="entry name" value="Flavin prenyltransferase-like"/>
    <property type="match status" value="1"/>
</dbReference>
<dbReference type="EMBL" id="JAWLUM010000002">
    <property type="protein sequence ID" value="MDV7134639.1"/>
    <property type="molecule type" value="Genomic_DNA"/>
</dbReference>
<dbReference type="Proteomes" id="UP000225108">
    <property type="component" value="Unassembled WGS sequence"/>
</dbReference>
<dbReference type="InterPro" id="IPR036551">
    <property type="entry name" value="Flavin_trans-like"/>
</dbReference>
<comment type="caution">
    <text evidence="3">The sequence shown here is derived from an EMBL/GenBank/DDBJ whole genome shotgun (WGS) entry which is preliminary data.</text>
</comment>
<dbReference type="GO" id="GO:0010181">
    <property type="term" value="F:FMN binding"/>
    <property type="evidence" value="ECO:0007669"/>
    <property type="project" value="TreeGrafter"/>
</dbReference>
<dbReference type="PANTHER" id="PTHR14359">
    <property type="entry name" value="HOMO-OLIGOMERIC FLAVIN CONTAINING CYS DECARBOXYLASE FAMILY"/>
    <property type="match status" value="1"/>
</dbReference>
<dbReference type="OrthoDB" id="4578483at2"/>
<protein>
    <submittedName>
        <fullName evidence="2">Flavoprotein</fullName>
    </submittedName>
</protein>
<evidence type="ECO:0000313" key="4">
    <source>
        <dbReference type="EMBL" id="RKR96760.1"/>
    </source>
</evidence>
<dbReference type="Proteomes" id="UP000274762">
    <property type="component" value="Unassembled WGS sequence"/>
</dbReference>
<sequence length="203" mass="21866">MDGADPQSYRIDGLAERRIVVMATGALGSAFLHSWLGWLRSTSPSTQVRVVLTPASLQFVGLGTIRGFGYEPVIDSWQDNEHRPIHVDLTQWAQGYLVHPATMNFVSRLSAGLCDSPAMLAIQGSTAPVVVAASAPPGFTQTPVWHRHRQALEDRPNVELLAPMKGFSVSDPDLEGLPPVLFPIAAQALSSALADQSQLESSE</sequence>
<dbReference type="GO" id="GO:0004633">
    <property type="term" value="F:phosphopantothenoylcysteine decarboxylase activity"/>
    <property type="evidence" value="ECO:0007669"/>
    <property type="project" value="TreeGrafter"/>
</dbReference>
<reference evidence="4 6" key="2">
    <citation type="submission" date="2018-10" db="EMBL/GenBank/DDBJ databases">
        <title>Sequencing the genomes of 1000 actinobacteria strains.</title>
        <authorList>
            <person name="Klenk H.-P."/>
        </authorList>
    </citation>
    <scope>NUCLEOTIDE SEQUENCE [LARGE SCALE GENOMIC DNA]</scope>
    <source>
        <strain evidence="4 6">DSM 44343</strain>
    </source>
</reference>
<dbReference type="EMBL" id="RBKV01000001">
    <property type="protein sequence ID" value="RKR96760.1"/>
    <property type="molecule type" value="Genomic_DNA"/>
</dbReference>
<feature type="domain" description="Flavoprotein" evidence="1">
    <location>
        <begin position="18"/>
        <end position="146"/>
    </location>
</feature>
<evidence type="ECO:0000313" key="2">
    <source>
        <dbReference type="EMBL" id="MDV7134639.1"/>
    </source>
</evidence>
<dbReference type="GO" id="GO:0015937">
    <property type="term" value="P:coenzyme A biosynthetic process"/>
    <property type="evidence" value="ECO:0007669"/>
    <property type="project" value="TreeGrafter"/>
</dbReference>
<keyword evidence="7" id="KW-1185">Reference proteome</keyword>
<proteinExistence type="predicted"/>
<name>A0A2G3PRC5_WILMA</name>
<dbReference type="AlphaFoldDB" id="A0A2G3PRC5"/>
<evidence type="ECO:0000259" key="1">
    <source>
        <dbReference type="Pfam" id="PF02441"/>
    </source>
</evidence>
<dbReference type="InterPro" id="IPR003382">
    <property type="entry name" value="Flavoprotein"/>
</dbReference>
<reference evidence="2 7" key="3">
    <citation type="submission" date="2023-10" db="EMBL/GenBank/DDBJ databases">
        <title>Development of a sustainable strategy for remediation of hydrocarbon-contaminated territories based on the waste exchange concept.</title>
        <authorList>
            <person name="Krivoruchko A."/>
        </authorList>
    </citation>
    <scope>NUCLEOTIDE SEQUENCE [LARGE SCALE GENOMIC DNA]</scope>
    <source>
        <strain evidence="2 7">IEGM 1236</strain>
    </source>
</reference>